<feature type="transmembrane region" description="Helical" evidence="1">
    <location>
        <begin position="306"/>
        <end position="330"/>
    </location>
</feature>
<feature type="domain" description="Acyltransferase 3" evidence="2">
    <location>
        <begin position="29"/>
        <end position="356"/>
    </location>
</feature>
<evidence type="ECO:0000313" key="4">
    <source>
        <dbReference type="Proteomes" id="UP001602245"/>
    </source>
</evidence>
<feature type="transmembrane region" description="Helical" evidence="1">
    <location>
        <begin position="102"/>
        <end position="121"/>
    </location>
</feature>
<dbReference type="InterPro" id="IPR002656">
    <property type="entry name" value="Acyl_transf_3_dom"/>
</dbReference>
<keyword evidence="1" id="KW-1133">Transmembrane helix</keyword>
<dbReference type="RefSeq" id="WP_020510359.1">
    <property type="nucleotide sequence ID" value="NZ_JBIAZU010000002.1"/>
</dbReference>
<dbReference type="Pfam" id="PF01757">
    <property type="entry name" value="Acyl_transf_3"/>
    <property type="match status" value="1"/>
</dbReference>
<reference evidence="3 4" key="1">
    <citation type="submission" date="2024-10" db="EMBL/GenBank/DDBJ databases">
        <title>The Natural Products Discovery Center: Release of the First 8490 Sequenced Strains for Exploring Actinobacteria Biosynthetic Diversity.</title>
        <authorList>
            <person name="Kalkreuter E."/>
            <person name="Kautsar S.A."/>
            <person name="Yang D."/>
            <person name="Bader C.D."/>
            <person name="Teijaro C.N."/>
            <person name="Fluegel L."/>
            <person name="Davis C.M."/>
            <person name="Simpson J.R."/>
            <person name="Lauterbach L."/>
            <person name="Steele A.D."/>
            <person name="Gui C."/>
            <person name="Meng S."/>
            <person name="Li G."/>
            <person name="Viehrig K."/>
            <person name="Ye F."/>
            <person name="Su P."/>
            <person name="Kiefer A.F."/>
            <person name="Nichols A."/>
            <person name="Cepeda A.J."/>
            <person name="Yan W."/>
            <person name="Fan B."/>
            <person name="Jiang Y."/>
            <person name="Adhikari A."/>
            <person name="Zheng C.-J."/>
            <person name="Schuster L."/>
            <person name="Cowan T.M."/>
            <person name="Smanski M.J."/>
            <person name="Chevrette M.G."/>
            <person name="De Carvalho L.P.S."/>
            <person name="Shen B."/>
        </authorList>
    </citation>
    <scope>NUCLEOTIDE SEQUENCE [LARGE SCALE GENOMIC DNA]</scope>
    <source>
        <strain evidence="3 4">NPDC000087</strain>
    </source>
</reference>
<dbReference type="Proteomes" id="UP001602245">
    <property type="component" value="Unassembled WGS sequence"/>
</dbReference>
<dbReference type="EMBL" id="JBIAZU010000002">
    <property type="protein sequence ID" value="MFF5290649.1"/>
    <property type="molecule type" value="Genomic_DNA"/>
</dbReference>
<evidence type="ECO:0000313" key="3">
    <source>
        <dbReference type="EMBL" id="MFF5290649.1"/>
    </source>
</evidence>
<accession>A0ABW6WBF3</accession>
<dbReference type="PANTHER" id="PTHR23028">
    <property type="entry name" value="ACETYLTRANSFERASE"/>
    <property type="match status" value="1"/>
</dbReference>
<keyword evidence="1" id="KW-0472">Membrane</keyword>
<sequence length="377" mass="42547">MTSSPVLSADLSPAAVPDPAAKPAGTRLDSLTGLRWFAALLVFCLHFSYENNWYGHAHEDDTLQYVFRGASSAVSFFFILSGFVLTWSARPVVGKGRFWWRRFAKIYPSHFVTFLFAVYLVQKLGTHPTVPTVAANLTLTQAWVPDSREYWFSFNGVSWSLSCEFFFYFMFPFVLPWFRRLSVRGLWLFIGVATLVLIVAPLSSPWLTSWLGVRPSYVFYMLPATRLAEFAIGIAVALLVKQDKWRGPGMTAGIALAFVSLFVLAQRVPEPMIYVACTLVPFILIIAAAARADVRGSFSVFRQRHLVYLGEVSFAFYMVHEMVIFGSNYVMRFNHNLSVTETALAVFSVALVLAIALHEFVEKPCMGWLVHKRARRA</sequence>
<dbReference type="GO" id="GO:0016746">
    <property type="term" value="F:acyltransferase activity"/>
    <property type="evidence" value="ECO:0007669"/>
    <property type="project" value="UniProtKB-KW"/>
</dbReference>
<keyword evidence="1" id="KW-0812">Transmembrane</keyword>
<dbReference type="PANTHER" id="PTHR23028:SF53">
    <property type="entry name" value="ACYL_TRANSF_3 DOMAIN-CONTAINING PROTEIN"/>
    <property type="match status" value="1"/>
</dbReference>
<evidence type="ECO:0000259" key="2">
    <source>
        <dbReference type="Pfam" id="PF01757"/>
    </source>
</evidence>
<comment type="caution">
    <text evidence="3">The sequence shown here is derived from an EMBL/GenBank/DDBJ whole genome shotgun (WGS) entry which is preliminary data.</text>
</comment>
<dbReference type="InterPro" id="IPR050879">
    <property type="entry name" value="Acyltransferase_3"/>
</dbReference>
<feature type="transmembrane region" description="Helical" evidence="1">
    <location>
        <begin position="185"/>
        <end position="206"/>
    </location>
</feature>
<keyword evidence="3" id="KW-0808">Transferase</keyword>
<feature type="transmembrane region" description="Helical" evidence="1">
    <location>
        <begin position="218"/>
        <end position="240"/>
    </location>
</feature>
<keyword evidence="4" id="KW-1185">Reference proteome</keyword>
<name>A0ABW6WBF3_9ACTN</name>
<feature type="transmembrane region" description="Helical" evidence="1">
    <location>
        <begin position="69"/>
        <end position="90"/>
    </location>
</feature>
<feature type="transmembrane region" description="Helical" evidence="1">
    <location>
        <begin position="157"/>
        <end position="178"/>
    </location>
</feature>
<feature type="transmembrane region" description="Helical" evidence="1">
    <location>
        <begin position="342"/>
        <end position="361"/>
    </location>
</feature>
<feature type="transmembrane region" description="Helical" evidence="1">
    <location>
        <begin position="272"/>
        <end position="294"/>
    </location>
</feature>
<gene>
    <name evidence="3" type="ORF">ACFY35_14485</name>
</gene>
<feature type="transmembrane region" description="Helical" evidence="1">
    <location>
        <begin position="247"/>
        <end position="266"/>
    </location>
</feature>
<proteinExistence type="predicted"/>
<keyword evidence="3" id="KW-0012">Acyltransferase</keyword>
<feature type="transmembrane region" description="Helical" evidence="1">
    <location>
        <begin position="32"/>
        <end position="49"/>
    </location>
</feature>
<evidence type="ECO:0000256" key="1">
    <source>
        <dbReference type="SAM" id="Phobius"/>
    </source>
</evidence>
<protein>
    <submittedName>
        <fullName evidence="3">Acyltransferase family protein</fullName>
        <ecNumber evidence="3">2.3.-.-</ecNumber>
    </submittedName>
</protein>
<organism evidence="3 4">
    <name type="scientific">Paractinoplanes globisporus</name>
    <dbReference type="NCBI Taxonomy" id="113565"/>
    <lineage>
        <taxon>Bacteria</taxon>
        <taxon>Bacillati</taxon>
        <taxon>Actinomycetota</taxon>
        <taxon>Actinomycetes</taxon>
        <taxon>Micromonosporales</taxon>
        <taxon>Micromonosporaceae</taxon>
        <taxon>Paractinoplanes</taxon>
    </lineage>
</organism>
<dbReference type="EC" id="2.3.-.-" evidence="3"/>